<reference evidence="1 2" key="1">
    <citation type="journal article" date="2020" name="Phytopathology">
        <title>Genome Sequence Resources of Colletotrichum truncatum, C. plurivorum, C. musicola, and C. sojae: Four Species Pathogenic to Soybean (Glycine max).</title>
        <authorList>
            <person name="Rogerio F."/>
            <person name="Boufleur T.R."/>
            <person name="Ciampi-Guillardi M."/>
            <person name="Sukno S.A."/>
            <person name="Thon M.R."/>
            <person name="Massola Junior N.S."/>
            <person name="Baroncelli R."/>
        </authorList>
    </citation>
    <scope>NUCLEOTIDE SEQUENCE [LARGE SCALE GENOMIC DNA]</scope>
    <source>
        <strain evidence="1 2">CMES1059</strain>
    </source>
</reference>
<dbReference type="EMBL" id="VUJX02000002">
    <property type="protein sequence ID" value="KAL0942030.1"/>
    <property type="molecule type" value="Genomic_DNA"/>
</dbReference>
<evidence type="ECO:0000313" key="1">
    <source>
        <dbReference type="EMBL" id="KAL0942030.1"/>
    </source>
</evidence>
<sequence>MNNNGFTYIAKGFWLIAMIMMGYHIGETIFFSLPPIDVYIHWFAAFFMVLHLIPLLPWVHLCLWDIFVGSYATSLAYSPEKAKKIEDRFARYLTVYLLPFWDWGFGLFTKTIGVVIKLVYNIAFDFENKVLNNPMVDPYTLRLRNCIRISRGQKPLTPVRQPLATTRTSYTDSSTSTVMTAADLARACMKPKDVCEHTELQLQIAKRETTSLIKQWDAEIEEYEEQAERRERLIVSSPAAHKYIAAIHDERRKRKDAEQRLAESEKQITLYRPESQTIKSLQAQIAKRDDTIKGLEDSLEEADAARRRAYQQAEAEKNMLRAQAKQRENKFGRCMDKQAEDISLLTKKLVEYRRQLEDAKTSNKSIKQQMQLFHSQLTEAKRVQDLEKNNQELKAQIQRVQHAYDTLKDQPAGANRIESLENTNRDLKVENERLQIAYDALKDQSTKANRVKSLEKANQYLKVENERLQSAYDDIQKKASVEKPVKSPQSEESEDQMKQRLQEMYDTACQARDEEYEKKRQALIEEFESACEKKFQFFQEEYNKERRLLQDWHDGEIRRETQRLQSEFERQEQRLRVKSEAASSQGQNEAIEQMRQSLQEQYDAQRESLESREKEIEAHEQQMEYQKKYTRELLDESLRAQEKETLDDIEKKKQSIQQESQCFEELKKSLELQQNGINQQQQALAAERQNIEQQAQGLEELKKSLELQQSNSNQQQHALHLERQNIEQQTQGLEELKKSLELQQNNNNQQHHALTLERQNIDQQVQALEEKKQELGQLQHNLEQERQNLPKVDGLQVQQNIKLEKQKLKMEKQEIKTEKESIEQQKNFLKDEKEALQQVRDALEDEKEAFDLVKKSMGDEKKGYAQWNQKLEQEKRIVAQQLQECAQQKRGLEEEKQNVEQVKIQLEQDYQREVKNFQQKQRLLQQGGDHKMDTQSDSDCQKRVKELEADVDNYERLLHDEKRKDQRMYQEGMRLEAENKKLRDEYQRLEAENAQLRSKVPTAVTPRSEPVRRNGVVMPLINMTAANSAGPMDTIALPGRIPSPKSPILSSPSLSSLFGDSPTAAPEVAMGDSTESNTKDEDGDTEINDDDDPLTQALNEEFDKMELEIKATTTRRNSTFSTSFLDTKNLPNPFAQGASATDSAQSTSTGDQNNPLTASEEVISKRKIAPLKTVRFRVGNTQPTALNQPPAPQASGSTDTATGKPKLKSAMKHTVYITVPATEVDGTMRPRTARKAPVTASNSATPATTSNTTTTPVAEQTRPKTARKEPATEKRRPRVAQKQPRSAASLAKYKEQEAAAAEASSSDDKGKAPETPVKAPMDPESR</sequence>
<proteinExistence type="predicted"/>
<protein>
    <submittedName>
        <fullName evidence="1">Uncharacterized protein</fullName>
    </submittedName>
</protein>
<keyword evidence="2" id="KW-1185">Reference proteome</keyword>
<name>A0ACC3ZDE0_COLTU</name>
<dbReference type="Proteomes" id="UP000805649">
    <property type="component" value="Unassembled WGS sequence"/>
</dbReference>
<comment type="caution">
    <text evidence="1">The sequence shown here is derived from an EMBL/GenBank/DDBJ whole genome shotgun (WGS) entry which is preliminary data.</text>
</comment>
<evidence type="ECO:0000313" key="2">
    <source>
        <dbReference type="Proteomes" id="UP000805649"/>
    </source>
</evidence>
<gene>
    <name evidence="1" type="ORF">CTRU02_204793</name>
</gene>
<accession>A0ACC3ZDE0</accession>
<organism evidence="1 2">
    <name type="scientific">Colletotrichum truncatum</name>
    <name type="common">Anthracnose fungus</name>
    <name type="synonym">Colletotrichum capsici</name>
    <dbReference type="NCBI Taxonomy" id="5467"/>
    <lineage>
        <taxon>Eukaryota</taxon>
        <taxon>Fungi</taxon>
        <taxon>Dikarya</taxon>
        <taxon>Ascomycota</taxon>
        <taxon>Pezizomycotina</taxon>
        <taxon>Sordariomycetes</taxon>
        <taxon>Hypocreomycetidae</taxon>
        <taxon>Glomerellales</taxon>
        <taxon>Glomerellaceae</taxon>
        <taxon>Colletotrichum</taxon>
        <taxon>Colletotrichum truncatum species complex</taxon>
    </lineage>
</organism>